<dbReference type="Proteomes" id="UP000034354">
    <property type="component" value="Unassembled WGS sequence"/>
</dbReference>
<accession>A0A0G1QFP0</accession>
<name>A0A0G1QFP0_9BACT</name>
<comment type="caution">
    <text evidence="1">The sequence shown here is derived from an EMBL/GenBank/DDBJ whole genome shotgun (WGS) entry which is preliminary data.</text>
</comment>
<dbReference type="STRING" id="1618993.UX09_C0029G0004"/>
<reference evidence="1 2" key="1">
    <citation type="journal article" date="2015" name="Nature">
        <title>rRNA introns, odd ribosomes, and small enigmatic genomes across a large radiation of phyla.</title>
        <authorList>
            <person name="Brown C.T."/>
            <person name="Hug L.A."/>
            <person name="Thomas B.C."/>
            <person name="Sharon I."/>
            <person name="Castelle C.J."/>
            <person name="Singh A."/>
            <person name="Wilkins M.J."/>
            <person name="Williams K.H."/>
            <person name="Banfield J.F."/>
        </authorList>
    </citation>
    <scope>NUCLEOTIDE SEQUENCE [LARGE SCALE GENOMIC DNA]</scope>
</reference>
<proteinExistence type="predicted"/>
<evidence type="ECO:0000313" key="2">
    <source>
        <dbReference type="Proteomes" id="UP000034354"/>
    </source>
</evidence>
<gene>
    <name evidence="1" type="ORF">UX09_C0029G0004</name>
</gene>
<evidence type="ECO:0000313" key="1">
    <source>
        <dbReference type="EMBL" id="KKU07465.1"/>
    </source>
</evidence>
<dbReference type="AlphaFoldDB" id="A0A0G1QFP0"/>
<evidence type="ECO:0008006" key="3">
    <source>
        <dbReference type="Google" id="ProtNLM"/>
    </source>
</evidence>
<dbReference type="EMBL" id="LCKW01000029">
    <property type="protein sequence ID" value="KKU07465.1"/>
    <property type="molecule type" value="Genomic_DNA"/>
</dbReference>
<organism evidence="1 2">
    <name type="scientific">Candidatus Uhrbacteria bacterium GW2011_GWE2_45_35</name>
    <dbReference type="NCBI Taxonomy" id="1618993"/>
    <lineage>
        <taxon>Bacteria</taxon>
        <taxon>Candidatus Uhriibacteriota</taxon>
    </lineage>
</organism>
<protein>
    <recommendedName>
        <fullName evidence="3">VWFA domain-containing protein</fullName>
    </recommendedName>
</protein>
<sequence>MSTQTVHSLFQAAAAEGTISPATAQAIQIPDIGAEIQQGLGLAVDDVESSEVTLVAFLMDDSGSISSIPNGPGLVCEGHNLVLASMAGSKQAESILAHCRYLNGTVLYAFDQIGRVQRMDSNNYAATGGTPLYDQTAVVLATMLAKVQEFVASGVPARGITIIVTDGRDCHSHRFTARKVANLVRDMVKSERHIIAAMGIDDGGSTSFREVFREMGLEDRWILTPGNNPTEIRQAFAMVSQSAVRASQSAGSFSRAATGGFGAP</sequence>